<feature type="region of interest" description="Disordered" evidence="1">
    <location>
        <begin position="38"/>
        <end position="64"/>
    </location>
</feature>
<dbReference type="RefSeq" id="WP_386343609.1">
    <property type="nucleotide sequence ID" value="NZ_JBHSFG010000030.1"/>
</dbReference>
<accession>A0ABV8YNH6</accession>
<comment type="caution">
    <text evidence="2">The sequence shown here is derived from an EMBL/GenBank/DDBJ whole genome shotgun (WGS) entry which is preliminary data.</text>
</comment>
<name>A0ABV8YNH6_9ACTN</name>
<reference evidence="3" key="1">
    <citation type="journal article" date="2019" name="Int. J. Syst. Evol. Microbiol.">
        <title>The Global Catalogue of Microorganisms (GCM) 10K type strain sequencing project: providing services to taxonomists for standard genome sequencing and annotation.</title>
        <authorList>
            <consortium name="The Broad Institute Genomics Platform"/>
            <consortium name="The Broad Institute Genome Sequencing Center for Infectious Disease"/>
            <person name="Wu L."/>
            <person name="Ma J."/>
        </authorList>
    </citation>
    <scope>NUCLEOTIDE SEQUENCE [LARGE SCALE GENOMIC DNA]</scope>
    <source>
        <strain evidence="3">DT43</strain>
    </source>
</reference>
<gene>
    <name evidence="2" type="ORF">ACFPH6_20225</name>
</gene>
<organism evidence="2 3">
    <name type="scientific">Streptomyces xiangluensis</name>
    <dbReference type="NCBI Taxonomy" id="2665720"/>
    <lineage>
        <taxon>Bacteria</taxon>
        <taxon>Bacillati</taxon>
        <taxon>Actinomycetota</taxon>
        <taxon>Actinomycetes</taxon>
        <taxon>Kitasatosporales</taxon>
        <taxon>Streptomycetaceae</taxon>
        <taxon>Streptomyces</taxon>
    </lineage>
</organism>
<sequence>MRTREVMVHAVDLDTGIQFTDLPEEFITNYATTFSASAVATPSPPSRAATPTSPPTWQAADTPA</sequence>
<proteinExistence type="predicted"/>
<dbReference type="Proteomes" id="UP001596012">
    <property type="component" value="Unassembled WGS sequence"/>
</dbReference>
<dbReference type="EMBL" id="JBHSFG010000030">
    <property type="protein sequence ID" value="MFC4466827.1"/>
    <property type="molecule type" value="Genomic_DNA"/>
</dbReference>
<keyword evidence="3" id="KW-1185">Reference proteome</keyword>
<feature type="compositionally biased region" description="Low complexity" evidence="1">
    <location>
        <begin position="38"/>
        <end position="51"/>
    </location>
</feature>
<evidence type="ECO:0000256" key="1">
    <source>
        <dbReference type="SAM" id="MobiDB-lite"/>
    </source>
</evidence>
<protein>
    <submittedName>
        <fullName evidence="2">Uncharacterized protein</fullName>
    </submittedName>
</protein>
<evidence type="ECO:0000313" key="2">
    <source>
        <dbReference type="EMBL" id="MFC4466827.1"/>
    </source>
</evidence>
<evidence type="ECO:0000313" key="3">
    <source>
        <dbReference type="Proteomes" id="UP001596012"/>
    </source>
</evidence>